<proteinExistence type="predicted"/>
<sequence length="60" mass="6659">MFTAAAFTLGCKSLNLKQKKPTYDCLNRSKPVMYKVAVFMAAHASHMSCVVRVKHAVKTV</sequence>
<gene>
    <name evidence="1" type="ORF">GCM10011274_05350</name>
</gene>
<comment type="caution">
    <text evidence="1">The sequence shown here is derived from an EMBL/GenBank/DDBJ whole genome shotgun (WGS) entry which is preliminary data.</text>
</comment>
<dbReference type="AlphaFoldDB" id="A0A8H9I7C1"/>
<protein>
    <submittedName>
        <fullName evidence="1">Uncharacterized protein</fullName>
    </submittedName>
</protein>
<name>A0A8H9I7C1_9ALTE</name>
<organism evidence="1 2">
    <name type="scientific">Paraglaciecola chathamensis</name>
    <dbReference type="NCBI Taxonomy" id="368405"/>
    <lineage>
        <taxon>Bacteria</taxon>
        <taxon>Pseudomonadati</taxon>
        <taxon>Pseudomonadota</taxon>
        <taxon>Gammaproteobacteria</taxon>
        <taxon>Alteromonadales</taxon>
        <taxon>Alteromonadaceae</taxon>
        <taxon>Paraglaciecola</taxon>
    </lineage>
</organism>
<reference evidence="1" key="1">
    <citation type="journal article" date="2014" name="Int. J. Syst. Evol. Microbiol.">
        <title>Complete genome sequence of Corynebacterium casei LMG S-19264T (=DSM 44701T), isolated from a smear-ripened cheese.</title>
        <authorList>
            <consortium name="US DOE Joint Genome Institute (JGI-PGF)"/>
            <person name="Walter F."/>
            <person name="Albersmeier A."/>
            <person name="Kalinowski J."/>
            <person name="Ruckert C."/>
        </authorList>
    </citation>
    <scope>NUCLEOTIDE SEQUENCE</scope>
    <source>
        <strain evidence="1">KCTC 32337</strain>
    </source>
</reference>
<accession>A0A8H9I7C1</accession>
<dbReference type="EMBL" id="BMZC01000001">
    <property type="protein sequence ID" value="GGZ50159.1"/>
    <property type="molecule type" value="Genomic_DNA"/>
</dbReference>
<reference evidence="1" key="2">
    <citation type="submission" date="2020-09" db="EMBL/GenBank/DDBJ databases">
        <authorList>
            <person name="Sun Q."/>
            <person name="Kim S."/>
        </authorList>
    </citation>
    <scope>NUCLEOTIDE SEQUENCE</scope>
    <source>
        <strain evidence="1">KCTC 32337</strain>
    </source>
</reference>
<evidence type="ECO:0000313" key="1">
    <source>
        <dbReference type="EMBL" id="GGZ50159.1"/>
    </source>
</evidence>
<evidence type="ECO:0000313" key="2">
    <source>
        <dbReference type="Proteomes" id="UP000622604"/>
    </source>
</evidence>
<dbReference type="Proteomes" id="UP000622604">
    <property type="component" value="Unassembled WGS sequence"/>
</dbReference>